<gene>
    <name evidence="5" type="ORF">FNF29_04804</name>
</gene>
<feature type="compositionally biased region" description="Gly residues" evidence="3">
    <location>
        <begin position="1155"/>
        <end position="1166"/>
    </location>
</feature>
<dbReference type="InterPro" id="IPR000219">
    <property type="entry name" value="DH_dom"/>
</dbReference>
<keyword evidence="6" id="KW-1185">Reference proteome</keyword>
<feature type="region of interest" description="Disordered" evidence="3">
    <location>
        <begin position="1287"/>
        <end position="1328"/>
    </location>
</feature>
<dbReference type="SUPFAM" id="SSF48065">
    <property type="entry name" value="DBL homology domain (DH-domain)"/>
    <property type="match status" value="1"/>
</dbReference>
<feature type="region of interest" description="Disordered" evidence="3">
    <location>
        <begin position="1151"/>
        <end position="1187"/>
    </location>
</feature>
<dbReference type="PROSITE" id="PS51375">
    <property type="entry name" value="PPR"/>
    <property type="match status" value="1"/>
</dbReference>
<dbReference type="PANTHER" id="PTHR47447">
    <property type="entry name" value="OS03G0856100 PROTEIN"/>
    <property type="match status" value="1"/>
</dbReference>
<feature type="compositionally biased region" description="Low complexity" evidence="3">
    <location>
        <begin position="967"/>
        <end position="991"/>
    </location>
</feature>
<dbReference type="PROSITE" id="PS50010">
    <property type="entry name" value="DH_2"/>
    <property type="match status" value="1"/>
</dbReference>
<dbReference type="Gene3D" id="1.25.40.10">
    <property type="entry name" value="Tetratricopeptide repeat domain"/>
    <property type="match status" value="1"/>
</dbReference>
<evidence type="ECO:0000256" key="1">
    <source>
        <dbReference type="ARBA" id="ARBA00022737"/>
    </source>
</evidence>
<evidence type="ECO:0000256" key="2">
    <source>
        <dbReference type="PROSITE-ProRule" id="PRU00708"/>
    </source>
</evidence>
<feature type="region of interest" description="Disordered" evidence="3">
    <location>
        <begin position="1731"/>
        <end position="1751"/>
    </location>
</feature>
<feature type="domain" description="DH" evidence="4">
    <location>
        <begin position="8"/>
        <end position="194"/>
    </location>
</feature>
<dbReference type="PANTHER" id="PTHR47447:SF17">
    <property type="entry name" value="OS12G0638900 PROTEIN"/>
    <property type="match status" value="1"/>
</dbReference>
<sequence length="2171" mass="222260">MSSTVGGSLDELLDELVVSSSVYAGLLEALQAVYLGPLAEGSAVQEPHKAAFHALCDAHSTVTRASKAFANDLATAKGGGFASQSAGSVFTTVHGNPLLRAHVAFAGVVHAGTFALASVPAAKLARLGHAVQVKEACRGLGLFDMLMAPCDRLVELLDIFSELAALTPDYDPESAVLARAVKGLEHGWSIVSAALHDGAVASMAQALAGLEPAPDPDAPVAVADQVGIADAAADADDELDPRVQLQALDDVFAETFADPSAVGTFVREADFRVAVGPSSRIARRVELLQRISRSRKRRVSGTSVASGAKLTTPKAELRARLVLLTDRVIVYGWIDTLCPSLSAADALSGGAGRDLARHGQKRTKFILDILPLRFPAVSVLANEVAGVLTLLATPGIGEVPGTLESEELLPKSDEPSGGRRLVLQAMEGTDVRSWRADLARIAKGTLEPMALRERSAIHRARVTNLFTCEKQWMPRQERLNLGSSLYSNSATPIVNGDACVFPGLGWPLHIDTSSLMSRPARMRTALVESRVSAAQCSALPDEMGRALMEPPLERPSLRVSVAAGWMAGDAETPPGVGEVARFASPAVQHAAFENARAQCLACLSVIEGRLERATRRLMMRAWSPVYAVLQVNEVQHMSLSGELTLWASKADKDVADRLARRHMSAGTVDSVCSSVDDEGDDAAAASAAAAAMAAGAASPGVAGPEPIATYALTHLQRVAWKGDPRKAEGGSTGDQIELVLGKERAVFKAASPANAREWVLMVGCFLEYRRQIVALQHQVDLAVRKEAASASANSGAEPPPLILTRTRRRSILKKRRGKASSRTIFALMLQRSAVAAMMRNTRRHLVGETDEERRLRVAERVLERFILNAARRVREKRLREDPLGLGPDGHPGLTQAAPSTPGGSATAAADDEAASRATTDSLLRAMDVVRRIEEAEKRALQRQQEELDRFLRLSGQDGRRAAEVLRRAAASARGGPGPDAGSAPSSPAASPTPVRLSRATVEAAARTLNVALQSCIRRGLLSREASDSVAQLIDAALEAAEEDEAAMADDCVFGVARDADAAGDVDVAAAGGGGGGVGAGSWPRSPDVRDADPAVASSMSAMRRASRSIRGSISRRSVVGHSSAGSELLSLLERRICERSGDMQELDDAFEDEGQGGADQGGGAAGGPRRDAGSGAPGARSRAGSRVGGAADAGAAASAGGAGAGPERGLGVAAFGGDGTVAELSAPATSMEDALTEREGEDDVGTDEDEAAAALPPGPDGVTDSFDDLDEDADFDADLGAEFDAELDGAGDSTAAGGSTGAQRGPRRLPSAAQARARHSSATHRPSGRWVRAATPAKWASLLAGSRAAAGRMLAIYASRGQADAAATFLAALEAEGTSMGLAGVALVARAQAASGNELAALATLAAAREDIEASLCFEPGADACLVAELDIRADAGDVEGTRLAAARLTRRRRQHAVEVAGGRLPPWSVLSAAEVRALLLSGQAGAAVASRAASGAATPSRGGSAGRASSAAWEEDVVTYPGRPRGRAEAIALAEQHSDLAASAGRRRVMLALGRCSDVQGIVAELARACEAAARGDGVVVDGVTFGAAIEACGVAGDVATTEGLFTAGLVAHYLGETAAAEGASHWTRPRARQGEGGARHHPRVRCVSDQGRALALRRAAEDAERLFGGRARLAALETATASAPHCPGAVDVRVAAVAAVAAAEAFAAAGPASAAAVAEAVRAAEEAARTADEATPFSPDAALPAPSSCSAPRAMLATELRRQAGRWALALSVAPWLRRGPSEPCYAGLVRAYAVQRRSADAVRVFRILRDAALAASAATGRPPRLQGASFEALLEALAAAGAAAEAKQAFSDMARTGIAPTARMMRSLVEAFGRAGRLAEAREMFRAAQGSRAGADDPATISALLLAAARAAPRRHWPKQNLGGGPGSDIGADTHTDVDVWSVELFNAEPFQDFANGAVGGAAAGDAAGGAAAAAAGMAAAAGGSHARADVLPSGPGLHSGAAAAAVAAVGGGLAVLQGMLGTSTGVPLAPVSSTFASIAVSHARAGAPNRALASVLAALRGGLQPSGDLYAAAIASQAVAGRWRAAAAVANTFLKRDNAAAESQHSAGLRPAWLRSPPVAAAVVIALSAGGMVDVAGTALDQLTAAADTPQLAVAVSVAATSLAGAL</sequence>
<feature type="compositionally biased region" description="Low complexity" evidence="3">
    <location>
        <begin position="883"/>
        <end position="893"/>
    </location>
</feature>
<feature type="region of interest" description="Disordered" evidence="3">
    <location>
        <begin position="1227"/>
        <end position="1272"/>
    </location>
</feature>
<protein>
    <recommendedName>
        <fullName evidence="4">DH domain-containing protein</fullName>
    </recommendedName>
</protein>
<organism evidence="5 6">
    <name type="scientific">Cafeteria roenbergensis</name>
    <name type="common">Marine flagellate</name>
    <dbReference type="NCBI Taxonomy" id="33653"/>
    <lineage>
        <taxon>Eukaryota</taxon>
        <taxon>Sar</taxon>
        <taxon>Stramenopiles</taxon>
        <taxon>Bigyra</taxon>
        <taxon>Opalozoa</taxon>
        <taxon>Bicosoecida</taxon>
        <taxon>Cafeteriaceae</taxon>
        <taxon>Cafeteria</taxon>
    </lineage>
</organism>
<feature type="repeat" description="PPR" evidence="2">
    <location>
        <begin position="1829"/>
        <end position="1863"/>
    </location>
</feature>
<evidence type="ECO:0000313" key="6">
    <source>
        <dbReference type="Proteomes" id="UP000323011"/>
    </source>
</evidence>
<proteinExistence type="predicted"/>
<comment type="caution">
    <text evidence="5">The sequence shown here is derived from an EMBL/GenBank/DDBJ whole genome shotgun (WGS) entry which is preliminary data.</text>
</comment>
<feature type="compositionally biased region" description="Low complexity" evidence="3">
    <location>
        <begin position="1173"/>
        <end position="1187"/>
    </location>
</feature>
<evidence type="ECO:0000256" key="3">
    <source>
        <dbReference type="SAM" id="MobiDB-lite"/>
    </source>
</evidence>
<name>A0A5A8CD97_CAFRO</name>
<feature type="compositionally biased region" description="Acidic residues" evidence="3">
    <location>
        <begin position="1239"/>
        <end position="1251"/>
    </location>
</feature>
<feature type="compositionally biased region" description="Low complexity" evidence="3">
    <location>
        <begin position="1735"/>
        <end position="1751"/>
    </location>
</feature>
<feature type="region of interest" description="Disordered" evidence="3">
    <location>
        <begin position="880"/>
        <end position="917"/>
    </location>
</feature>
<feature type="region of interest" description="Disordered" evidence="3">
    <location>
        <begin position="1918"/>
        <end position="1937"/>
    </location>
</feature>
<dbReference type="InterPro" id="IPR035899">
    <property type="entry name" value="DBL_dom_sf"/>
</dbReference>
<dbReference type="InterPro" id="IPR002885">
    <property type="entry name" value="PPR_rpt"/>
</dbReference>
<dbReference type="Proteomes" id="UP000323011">
    <property type="component" value="Unassembled WGS sequence"/>
</dbReference>
<evidence type="ECO:0000259" key="4">
    <source>
        <dbReference type="PROSITE" id="PS50010"/>
    </source>
</evidence>
<accession>A0A5A8CD97</accession>
<keyword evidence="1" id="KW-0677">Repeat</keyword>
<dbReference type="InterPro" id="IPR011990">
    <property type="entry name" value="TPR-like_helical_dom_sf"/>
</dbReference>
<dbReference type="GO" id="GO:0005085">
    <property type="term" value="F:guanyl-nucleotide exchange factor activity"/>
    <property type="evidence" value="ECO:0007669"/>
    <property type="project" value="InterPro"/>
</dbReference>
<feature type="compositionally biased region" description="Low complexity" evidence="3">
    <location>
        <begin position="1097"/>
        <end position="1117"/>
    </location>
</feature>
<dbReference type="EMBL" id="VLTN01000029">
    <property type="protein sequence ID" value="KAA0151113.1"/>
    <property type="molecule type" value="Genomic_DNA"/>
</dbReference>
<reference evidence="5 6" key="1">
    <citation type="submission" date="2019-07" db="EMBL/GenBank/DDBJ databases">
        <title>Genomes of Cafeteria roenbergensis.</title>
        <authorList>
            <person name="Fischer M.G."/>
            <person name="Hackl T."/>
            <person name="Roman M."/>
        </authorList>
    </citation>
    <scope>NUCLEOTIDE SEQUENCE [LARGE SCALE GENOMIC DNA]</scope>
    <source>
        <strain evidence="5 6">BVI</strain>
    </source>
</reference>
<dbReference type="Gene3D" id="1.20.900.10">
    <property type="entry name" value="Dbl homology (DH) domain"/>
    <property type="match status" value="1"/>
</dbReference>
<feature type="region of interest" description="Disordered" evidence="3">
    <location>
        <begin position="966"/>
        <end position="995"/>
    </location>
</feature>
<evidence type="ECO:0000313" key="5">
    <source>
        <dbReference type="EMBL" id="KAA0151113.1"/>
    </source>
</evidence>
<feature type="region of interest" description="Disordered" evidence="3">
    <location>
        <begin position="1074"/>
        <end position="1117"/>
    </location>
</feature>